<dbReference type="PANTHER" id="PTHR35807">
    <property type="entry name" value="TRANSCRIPTIONAL REGULATOR REDD-RELATED"/>
    <property type="match status" value="1"/>
</dbReference>
<evidence type="ECO:0000259" key="7">
    <source>
        <dbReference type="PROSITE" id="PS51755"/>
    </source>
</evidence>
<evidence type="ECO:0000313" key="9">
    <source>
        <dbReference type="Proteomes" id="UP001595765"/>
    </source>
</evidence>
<comment type="similarity">
    <text evidence="1">Belongs to the AfsR/DnrI/RedD regulatory family.</text>
</comment>
<keyword evidence="2" id="KW-0902">Two-component regulatory system</keyword>
<dbReference type="PROSITE" id="PS51755">
    <property type="entry name" value="OMPR_PHOB"/>
    <property type="match status" value="1"/>
</dbReference>
<dbReference type="RefSeq" id="WP_386427884.1">
    <property type="nucleotide sequence ID" value="NZ_JBHSBB010000008.1"/>
</dbReference>
<dbReference type="InterPro" id="IPR036388">
    <property type="entry name" value="WH-like_DNA-bd_sf"/>
</dbReference>
<keyword evidence="5" id="KW-0804">Transcription</keyword>
<dbReference type="Gene3D" id="1.10.10.10">
    <property type="entry name" value="Winged helix-like DNA-binding domain superfamily/Winged helix DNA-binding domain"/>
    <property type="match status" value="1"/>
</dbReference>
<dbReference type="SMART" id="SM01043">
    <property type="entry name" value="BTAD"/>
    <property type="match status" value="1"/>
</dbReference>
<accession>A0ABV8HI39</accession>
<evidence type="ECO:0000313" key="8">
    <source>
        <dbReference type="EMBL" id="MFC4031605.1"/>
    </source>
</evidence>
<dbReference type="Pfam" id="PF03704">
    <property type="entry name" value="BTAD"/>
    <property type="match status" value="1"/>
</dbReference>
<name>A0ABV8HI39_9ACTN</name>
<dbReference type="InterPro" id="IPR011990">
    <property type="entry name" value="TPR-like_helical_dom_sf"/>
</dbReference>
<evidence type="ECO:0000256" key="5">
    <source>
        <dbReference type="ARBA" id="ARBA00023163"/>
    </source>
</evidence>
<dbReference type="InterPro" id="IPR005158">
    <property type="entry name" value="BTAD"/>
</dbReference>
<evidence type="ECO:0000256" key="2">
    <source>
        <dbReference type="ARBA" id="ARBA00023012"/>
    </source>
</evidence>
<dbReference type="PANTHER" id="PTHR35807:SF1">
    <property type="entry name" value="TRANSCRIPTIONAL REGULATOR REDD"/>
    <property type="match status" value="1"/>
</dbReference>
<dbReference type="SUPFAM" id="SSF46894">
    <property type="entry name" value="C-terminal effector domain of the bipartite response regulators"/>
    <property type="match status" value="1"/>
</dbReference>
<dbReference type="EMBL" id="JBHSBB010000008">
    <property type="protein sequence ID" value="MFC4031605.1"/>
    <property type="molecule type" value="Genomic_DNA"/>
</dbReference>
<dbReference type="SUPFAM" id="SSF48452">
    <property type="entry name" value="TPR-like"/>
    <property type="match status" value="1"/>
</dbReference>
<dbReference type="InterPro" id="IPR001867">
    <property type="entry name" value="OmpR/PhoB-type_DNA-bd"/>
</dbReference>
<feature type="DNA-binding region" description="OmpR/PhoB-type" evidence="6">
    <location>
        <begin position="1"/>
        <end position="97"/>
    </location>
</feature>
<evidence type="ECO:0000256" key="4">
    <source>
        <dbReference type="ARBA" id="ARBA00023125"/>
    </source>
</evidence>
<dbReference type="CDD" id="cd15831">
    <property type="entry name" value="BTAD"/>
    <property type="match status" value="1"/>
</dbReference>
<dbReference type="InterPro" id="IPR016032">
    <property type="entry name" value="Sig_transdc_resp-reg_C-effctor"/>
</dbReference>
<dbReference type="Proteomes" id="UP001595765">
    <property type="component" value="Unassembled WGS sequence"/>
</dbReference>
<reference evidence="9" key="1">
    <citation type="journal article" date="2019" name="Int. J. Syst. Evol. Microbiol.">
        <title>The Global Catalogue of Microorganisms (GCM) 10K type strain sequencing project: providing services to taxonomists for standard genome sequencing and annotation.</title>
        <authorList>
            <consortium name="The Broad Institute Genomics Platform"/>
            <consortium name="The Broad Institute Genome Sequencing Center for Infectious Disease"/>
            <person name="Wu L."/>
            <person name="Ma J."/>
        </authorList>
    </citation>
    <scope>NUCLEOTIDE SEQUENCE [LARGE SCALE GENOMIC DNA]</scope>
    <source>
        <strain evidence="9">CGMCC 4.7237</strain>
    </source>
</reference>
<evidence type="ECO:0000256" key="6">
    <source>
        <dbReference type="PROSITE-ProRule" id="PRU01091"/>
    </source>
</evidence>
<comment type="caution">
    <text evidence="8">The sequence shown here is derived from an EMBL/GenBank/DDBJ whole genome shotgun (WGS) entry which is preliminary data.</text>
</comment>
<organism evidence="8 9">
    <name type="scientific">Streptomyces polygonati</name>
    <dbReference type="NCBI Taxonomy" id="1617087"/>
    <lineage>
        <taxon>Bacteria</taxon>
        <taxon>Bacillati</taxon>
        <taxon>Actinomycetota</taxon>
        <taxon>Actinomycetes</taxon>
        <taxon>Kitasatosporales</taxon>
        <taxon>Streptomycetaceae</taxon>
        <taxon>Streptomyces</taxon>
    </lineage>
</organism>
<gene>
    <name evidence="8" type="ORF">ACFO3J_08955</name>
</gene>
<keyword evidence="4 6" id="KW-0238">DNA-binding</keyword>
<feature type="domain" description="OmpR/PhoB-type" evidence="7">
    <location>
        <begin position="1"/>
        <end position="97"/>
    </location>
</feature>
<dbReference type="InterPro" id="IPR051677">
    <property type="entry name" value="AfsR-DnrI-RedD_regulator"/>
</dbReference>
<sequence>MLSFHVLGPIEIGSPRQTLRPRGPQQRTLLVVLLANARRLVPIESLIDELWGDKPPRHVENALQAHISRLRQQLALLESADGPSRLVTHPSGYRLMVADEEVDAAVLAAGVERIRSRPQDDDPAVTVRELRRMLELWRGPVFGGPVGGRLCRAAATRYEEMRLAALELLFDSELRNGDHVRIIPELQALLTEDFYKERFRQQLMVALYRSGRQADALAVYRELWRRLTDDLGLEPSPTMRDYERAILDQDPMLDSAL</sequence>
<keyword evidence="3" id="KW-0805">Transcription regulation</keyword>
<protein>
    <submittedName>
        <fullName evidence="8">BTAD domain-containing putative transcriptional regulator</fullName>
    </submittedName>
</protein>
<evidence type="ECO:0000256" key="3">
    <source>
        <dbReference type="ARBA" id="ARBA00023015"/>
    </source>
</evidence>
<keyword evidence="9" id="KW-1185">Reference proteome</keyword>
<dbReference type="Pfam" id="PF00486">
    <property type="entry name" value="Trans_reg_C"/>
    <property type="match status" value="1"/>
</dbReference>
<evidence type="ECO:0000256" key="1">
    <source>
        <dbReference type="ARBA" id="ARBA00005820"/>
    </source>
</evidence>
<dbReference type="SMART" id="SM00862">
    <property type="entry name" value="Trans_reg_C"/>
    <property type="match status" value="1"/>
</dbReference>
<dbReference type="Gene3D" id="1.25.40.10">
    <property type="entry name" value="Tetratricopeptide repeat domain"/>
    <property type="match status" value="1"/>
</dbReference>
<proteinExistence type="inferred from homology"/>